<reference evidence="2 3" key="1">
    <citation type="submission" date="2017-03" db="EMBL/GenBank/DDBJ databases">
        <title>Genomes of endolithic fungi from Antarctica.</title>
        <authorList>
            <person name="Coleine C."/>
            <person name="Masonjones S."/>
            <person name="Stajich J.E."/>
        </authorList>
    </citation>
    <scope>NUCLEOTIDE SEQUENCE [LARGE SCALE GENOMIC DNA]</scope>
    <source>
        <strain evidence="2 3">CCFEE 6315</strain>
    </source>
</reference>
<feature type="region of interest" description="Disordered" evidence="1">
    <location>
        <begin position="1"/>
        <end position="134"/>
    </location>
</feature>
<dbReference type="EMBL" id="NAJL01000069">
    <property type="protein sequence ID" value="TKA22619.1"/>
    <property type="molecule type" value="Genomic_DNA"/>
</dbReference>
<dbReference type="AlphaFoldDB" id="A0A4V5N3D9"/>
<evidence type="ECO:0000256" key="1">
    <source>
        <dbReference type="SAM" id="MobiDB-lite"/>
    </source>
</evidence>
<protein>
    <submittedName>
        <fullName evidence="2">Uncharacterized protein</fullName>
    </submittedName>
</protein>
<feature type="compositionally biased region" description="Basic and acidic residues" evidence="1">
    <location>
        <begin position="15"/>
        <end position="48"/>
    </location>
</feature>
<proteinExistence type="predicted"/>
<feature type="non-terminal residue" evidence="2">
    <location>
        <position position="209"/>
    </location>
</feature>
<feature type="compositionally biased region" description="Low complexity" evidence="1">
    <location>
        <begin position="123"/>
        <end position="134"/>
    </location>
</feature>
<dbReference type="Proteomes" id="UP000308549">
    <property type="component" value="Unassembled WGS sequence"/>
</dbReference>
<name>A0A4V5N3D9_9PEZI</name>
<gene>
    <name evidence="2" type="ORF">B0A50_07628</name>
</gene>
<feature type="compositionally biased region" description="Low complexity" evidence="1">
    <location>
        <begin position="52"/>
        <end position="77"/>
    </location>
</feature>
<organism evidence="2 3">
    <name type="scientific">Salinomyces thailandicus</name>
    <dbReference type="NCBI Taxonomy" id="706561"/>
    <lineage>
        <taxon>Eukaryota</taxon>
        <taxon>Fungi</taxon>
        <taxon>Dikarya</taxon>
        <taxon>Ascomycota</taxon>
        <taxon>Pezizomycotina</taxon>
        <taxon>Dothideomycetes</taxon>
        <taxon>Dothideomycetidae</taxon>
        <taxon>Mycosphaerellales</taxon>
        <taxon>Teratosphaeriaceae</taxon>
        <taxon>Salinomyces</taxon>
    </lineage>
</organism>
<evidence type="ECO:0000313" key="2">
    <source>
        <dbReference type="EMBL" id="TKA22619.1"/>
    </source>
</evidence>
<evidence type="ECO:0000313" key="3">
    <source>
        <dbReference type="Proteomes" id="UP000308549"/>
    </source>
</evidence>
<sequence>MRVQGEGWARGRVIARLERKWRESERKRKRREERAEPNEQEAQKHEALEAQSPASLADATPSPTASTDTTNTDSESPAGQRANLTSTATPLRTRDEDPAPVQQDLTPPHSPTILKPSPTHPETTTMATTTSTTTTASAKTLARTLHAFIAQETSYIPALPSPLRATWLKILAKQSSQHYLAYVSTQPADLEFEWDRRVTEEEWERYEDP</sequence>
<accession>A0A4V5N3D9</accession>
<keyword evidence="3" id="KW-1185">Reference proteome</keyword>
<comment type="caution">
    <text evidence="2">The sequence shown here is derived from an EMBL/GenBank/DDBJ whole genome shotgun (WGS) entry which is preliminary data.</text>
</comment>